<organism evidence="1 2">
    <name type="scientific">Elaeophora elaphi</name>
    <dbReference type="NCBI Taxonomy" id="1147741"/>
    <lineage>
        <taxon>Eukaryota</taxon>
        <taxon>Metazoa</taxon>
        <taxon>Ecdysozoa</taxon>
        <taxon>Nematoda</taxon>
        <taxon>Chromadorea</taxon>
        <taxon>Rhabditida</taxon>
        <taxon>Spirurina</taxon>
        <taxon>Spiruromorpha</taxon>
        <taxon>Filarioidea</taxon>
        <taxon>Onchocercidae</taxon>
        <taxon>Elaeophora</taxon>
    </lineage>
</organism>
<accession>A0A0R3RL02</accession>
<name>A0A0R3RL02_9BILA</name>
<keyword evidence="1" id="KW-1185">Reference proteome</keyword>
<dbReference type="STRING" id="1147741.A0A0R3RL02"/>
<proteinExistence type="predicted"/>
<dbReference type="Proteomes" id="UP000050640">
    <property type="component" value="Unplaced"/>
</dbReference>
<sequence length="91" mass="10174">SGWTRKNDKLLGRTLERKKGLNNATKSTCTGQILGHLRNGTIMSAAQKCEELHCDATNVRLSGDHVLEITFLKNITGRYRNYGNYCVSSMI</sequence>
<evidence type="ECO:0000313" key="2">
    <source>
        <dbReference type="WBParaSite" id="EEL_0000216101-mRNA-1"/>
    </source>
</evidence>
<evidence type="ECO:0000313" key="1">
    <source>
        <dbReference type="Proteomes" id="UP000050640"/>
    </source>
</evidence>
<reference evidence="2" key="1">
    <citation type="submission" date="2017-02" db="UniProtKB">
        <authorList>
            <consortium name="WormBaseParasite"/>
        </authorList>
    </citation>
    <scope>IDENTIFICATION</scope>
</reference>
<dbReference type="AlphaFoldDB" id="A0A0R3RL02"/>
<protein>
    <submittedName>
        <fullName evidence="2">Tick transposon</fullName>
    </submittedName>
</protein>
<dbReference type="WBParaSite" id="EEL_0000216101-mRNA-1">
    <property type="protein sequence ID" value="EEL_0000216101-mRNA-1"/>
    <property type="gene ID" value="EEL_0000216101"/>
</dbReference>